<proteinExistence type="predicted"/>
<keyword evidence="1" id="KW-0051">Antiviral defense</keyword>
<dbReference type="NCBIfam" id="TIGR01895">
    <property type="entry name" value="cas_Cas5t"/>
    <property type="match status" value="1"/>
</dbReference>
<protein>
    <submittedName>
        <fullName evidence="2">CRISPR-associated protein Cas5t</fullName>
    </submittedName>
</protein>
<dbReference type="InterPro" id="IPR013337">
    <property type="entry name" value="CRISPR-assoc_prot_Cas5_Tneap"/>
</dbReference>
<accession>A0A1G7T5E5</accession>
<dbReference type="GO" id="GO:0043571">
    <property type="term" value="P:maintenance of CRISPR repeat elements"/>
    <property type="evidence" value="ECO:0007669"/>
    <property type="project" value="InterPro"/>
</dbReference>
<gene>
    <name evidence="2" type="ORF">SAMN04244560_02116</name>
</gene>
<dbReference type="Proteomes" id="UP000183404">
    <property type="component" value="Unassembled WGS sequence"/>
</dbReference>
<organism evidence="2 3">
    <name type="scientific">Thermoanaerobacter thermohydrosulfuricus</name>
    <name type="common">Clostridium thermohydrosulfuricum</name>
    <dbReference type="NCBI Taxonomy" id="1516"/>
    <lineage>
        <taxon>Bacteria</taxon>
        <taxon>Bacillati</taxon>
        <taxon>Bacillota</taxon>
        <taxon>Clostridia</taxon>
        <taxon>Thermoanaerobacterales</taxon>
        <taxon>Thermoanaerobacteraceae</taxon>
        <taxon>Thermoanaerobacter</taxon>
    </lineage>
</organism>
<dbReference type="InterPro" id="IPR013422">
    <property type="entry name" value="CRISPR-assoc_prot_Cas5_N"/>
</dbReference>
<dbReference type="InterPro" id="IPR021124">
    <property type="entry name" value="CRISPR-assoc_prot_Cas5"/>
</dbReference>
<evidence type="ECO:0000256" key="1">
    <source>
        <dbReference type="ARBA" id="ARBA00023118"/>
    </source>
</evidence>
<dbReference type="GO" id="GO:0051607">
    <property type="term" value="P:defense response to virus"/>
    <property type="evidence" value="ECO:0007669"/>
    <property type="project" value="UniProtKB-KW"/>
</dbReference>
<evidence type="ECO:0000313" key="2">
    <source>
        <dbReference type="EMBL" id="SDG30451.1"/>
    </source>
</evidence>
<dbReference type="NCBIfam" id="TIGR02593">
    <property type="entry name" value="CRISPR_cas5"/>
    <property type="match status" value="1"/>
</dbReference>
<dbReference type="EMBL" id="FNBS01000060">
    <property type="protein sequence ID" value="SDG30451.1"/>
    <property type="molecule type" value="Genomic_DNA"/>
</dbReference>
<evidence type="ECO:0000313" key="3">
    <source>
        <dbReference type="Proteomes" id="UP000183404"/>
    </source>
</evidence>
<sequence>MLNSLLKIKIYQPFANFRKPFSYGIVDSYPLPPPSTVKGWLHNILGAREGKYYKMAMSICGKFNSVVYDIQRIIKFDRLRGENDNVPVVKEVSARVVNGIIYVTNLVDVQLCIHVNAERDVLEKIYKNIFDSYWGLGRKEDLMRIDEIKFFEPRKVEYRKYIKKRPPEIGMYLKSSTAETLMIDGIRFRLNNRYEKTKDGLRIFTDKKDVVFIETLEQLNPMAMVDKEVMVDDENIIIDLIGDEEYEN</sequence>
<reference evidence="2 3" key="1">
    <citation type="submission" date="2016-10" db="EMBL/GenBank/DDBJ databases">
        <authorList>
            <person name="de Groot N.N."/>
        </authorList>
    </citation>
    <scope>NUCLEOTIDE SEQUENCE [LARGE SCALE GENOMIC DNA]</scope>
    <source>
        <strain evidence="2 3">DSM 569</strain>
    </source>
</reference>
<name>A0A1G7T5E5_THETY</name>
<dbReference type="RefSeq" id="WP_074592759.1">
    <property type="nucleotide sequence ID" value="NZ_FNBS01000060.1"/>
</dbReference>
<dbReference type="AlphaFoldDB" id="A0A1G7T5E5"/>
<dbReference type="Pfam" id="PF09704">
    <property type="entry name" value="Cas_Cas5d"/>
    <property type="match status" value="1"/>
</dbReference>